<accession>A0A9W8PJQ7</accession>
<dbReference type="PANTHER" id="PTHR24148:SF64">
    <property type="entry name" value="HETEROKARYON INCOMPATIBILITY DOMAIN-CONTAINING PROTEIN"/>
    <property type="match status" value="1"/>
</dbReference>
<name>A0A9W8PJQ7_9HYPO</name>
<dbReference type="Proteomes" id="UP001152130">
    <property type="component" value="Unassembled WGS sequence"/>
</dbReference>
<evidence type="ECO:0000313" key="2">
    <source>
        <dbReference type="EMBL" id="KAJ4009489.1"/>
    </source>
</evidence>
<sequence>MQPYQYQPLPSSSSIRILILHPAAGISSPLECDIITKDRLTLLRDPNNKSFDAVSYVWGNGTHDIPLFCKHGGTYLYISAVVDEMLRNLRKTCEVRRLWVDAICLNQKDNQEKSIQVQQMGQIYHMADKVHIWLGPAEATTRLAFAFLRTLVAKFEPLPGQAKDPTTEEILQTFEEIFQHRNFQSFLSLLQKSWFTRRWTLQEGFLARDATLRCGDSKVSWHWFTEGLKHIRRRSEELQGVQSDHSALYALNVLKTLKEPADLLSLLWSLHMSQCSDHRDRIYSLLGLAQNTDPVPTDAETFNNNRIVDSWLGPFADGRSGYMIKSFNTKQELPIPNYALSADTLYRGFAEDSISNGRFLEILLHIDAFGRLSDVNPNWPSWVPNWTRARDRKLDSPTAMSRVMPPIVCIRSRDEEYFNKTLCPDELLYPQPTVYSYGNDHELIIYGKFLHGVVNICDTWPESNSGDHLVNYLTDCIRQKFMQNTYPEIRPYTIEREVEERLLFLVTGSEFFGYARHMSSLIDVDIRPRDWWSRGEMAETPDPSPWFSKCKELAKVIYPVAEEPHSYTLEQILLKEHLDQNYHSNPPPTPESRQELSDVLDDLSRMMREGKKRLIATSVDLRSGVTKRRDWIAPDDVRMGDVIADITHCGRVGVLLRPIDSSGIHPTFQLIGIAWSLDVFHKQKNSDGRTQEFHIV</sequence>
<dbReference type="EMBL" id="JAPDHF010000013">
    <property type="protein sequence ID" value="KAJ4009489.1"/>
    <property type="molecule type" value="Genomic_DNA"/>
</dbReference>
<keyword evidence="3" id="KW-1185">Reference proteome</keyword>
<gene>
    <name evidence="2" type="ORF">NW766_008606</name>
</gene>
<evidence type="ECO:0000259" key="1">
    <source>
        <dbReference type="Pfam" id="PF06985"/>
    </source>
</evidence>
<comment type="caution">
    <text evidence="2">The sequence shown here is derived from an EMBL/GenBank/DDBJ whole genome shotgun (WGS) entry which is preliminary data.</text>
</comment>
<evidence type="ECO:0000313" key="3">
    <source>
        <dbReference type="Proteomes" id="UP001152130"/>
    </source>
</evidence>
<proteinExistence type="predicted"/>
<reference evidence="2" key="1">
    <citation type="submission" date="2022-10" db="EMBL/GenBank/DDBJ databases">
        <title>Fusarium specimens isolated from Avocado Roots.</title>
        <authorList>
            <person name="Stajich J."/>
            <person name="Roper C."/>
            <person name="Heimlech-Rivalta G."/>
        </authorList>
    </citation>
    <scope>NUCLEOTIDE SEQUENCE</scope>
    <source>
        <strain evidence="2">CF00143</strain>
    </source>
</reference>
<dbReference type="OrthoDB" id="2157530at2759"/>
<dbReference type="AlphaFoldDB" id="A0A9W8PJQ7"/>
<dbReference type="PANTHER" id="PTHR24148">
    <property type="entry name" value="ANKYRIN REPEAT DOMAIN-CONTAINING PROTEIN 39 HOMOLOG-RELATED"/>
    <property type="match status" value="1"/>
</dbReference>
<protein>
    <recommendedName>
        <fullName evidence="1">Heterokaryon incompatibility domain-containing protein</fullName>
    </recommendedName>
</protein>
<feature type="domain" description="Heterokaryon incompatibility" evidence="1">
    <location>
        <begin position="51"/>
        <end position="203"/>
    </location>
</feature>
<dbReference type="InterPro" id="IPR010730">
    <property type="entry name" value="HET"/>
</dbReference>
<dbReference type="Pfam" id="PF06985">
    <property type="entry name" value="HET"/>
    <property type="match status" value="1"/>
</dbReference>
<dbReference type="InterPro" id="IPR052895">
    <property type="entry name" value="HetReg/Transcr_Mod"/>
</dbReference>
<organism evidence="2 3">
    <name type="scientific">Fusarium irregulare</name>
    <dbReference type="NCBI Taxonomy" id="2494466"/>
    <lineage>
        <taxon>Eukaryota</taxon>
        <taxon>Fungi</taxon>
        <taxon>Dikarya</taxon>
        <taxon>Ascomycota</taxon>
        <taxon>Pezizomycotina</taxon>
        <taxon>Sordariomycetes</taxon>
        <taxon>Hypocreomycetidae</taxon>
        <taxon>Hypocreales</taxon>
        <taxon>Nectriaceae</taxon>
        <taxon>Fusarium</taxon>
        <taxon>Fusarium incarnatum-equiseti species complex</taxon>
    </lineage>
</organism>